<sequence length="249" mass="26187">MRASAIATLLVAMVVIPIASAAELQTSATTETAPTATVKPSAGADAGSDVGVSVVGVPLTIGTDETKSTSTTGSANVTTTIPPEYYSLASGLTQSLCDALSNGVAAVIDCLRGQAYHEPRPEDIVFAVVLSAVKAVVNQKLHEESFQKPLNEFHLMLVQFIGPNATLMQLLSAVTAELQVNLKEAIKSFGPIAMLYDRVENALKSASGNEKSAYESAKSELDNMVNNLTKYASDIFCMLLSKCFPGLQL</sequence>
<dbReference type="AlphaFoldDB" id="A0A832T791"/>
<accession>A0A832T791</accession>
<proteinExistence type="predicted"/>
<dbReference type="Proteomes" id="UP000619545">
    <property type="component" value="Unassembled WGS sequence"/>
</dbReference>
<name>A0A832T791_9EURY</name>
<dbReference type="EMBL" id="DUJS01000004">
    <property type="protein sequence ID" value="HII70607.1"/>
    <property type="molecule type" value="Genomic_DNA"/>
</dbReference>
<dbReference type="GeneID" id="1477553"/>
<reference evidence="2" key="1">
    <citation type="journal article" date="2020" name="bioRxiv">
        <title>A rank-normalized archaeal taxonomy based on genome phylogeny resolves widespread incomplete and uneven classifications.</title>
        <authorList>
            <person name="Rinke C."/>
            <person name="Chuvochina M."/>
            <person name="Mussig A.J."/>
            <person name="Chaumeil P.-A."/>
            <person name="Waite D.W."/>
            <person name="Whitman W.B."/>
            <person name="Parks D.H."/>
            <person name="Hugenholtz P."/>
        </authorList>
    </citation>
    <scope>NUCLEOTIDE SEQUENCE</scope>
    <source>
        <strain evidence="2">UBA8853</strain>
    </source>
</reference>
<dbReference type="RefSeq" id="WP_011018622.1">
    <property type="nucleotide sequence ID" value="NZ_DUJS01000004.1"/>
</dbReference>
<gene>
    <name evidence="2" type="ORF">HA336_05180</name>
</gene>
<feature type="region of interest" description="Disordered" evidence="1">
    <location>
        <begin position="26"/>
        <end position="46"/>
    </location>
</feature>
<evidence type="ECO:0008006" key="4">
    <source>
        <dbReference type="Google" id="ProtNLM"/>
    </source>
</evidence>
<evidence type="ECO:0000313" key="2">
    <source>
        <dbReference type="EMBL" id="HII70607.1"/>
    </source>
</evidence>
<evidence type="ECO:0000313" key="3">
    <source>
        <dbReference type="Proteomes" id="UP000619545"/>
    </source>
</evidence>
<comment type="caution">
    <text evidence="2">The sequence shown here is derived from an EMBL/GenBank/DDBJ whole genome shotgun (WGS) entry which is preliminary data.</text>
</comment>
<protein>
    <recommendedName>
        <fullName evidence="4">Secreted protein</fullName>
    </recommendedName>
</protein>
<evidence type="ECO:0000256" key="1">
    <source>
        <dbReference type="SAM" id="MobiDB-lite"/>
    </source>
</evidence>
<organism evidence="2 3">
    <name type="scientific">Methanopyrus kandleri</name>
    <dbReference type="NCBI Taxonomy" id="2320"/>
    <lineage>
        <taxon>Archaea</taxon>
        <taxon>Methanobacteriati</taxon>
        <taxon>Methanobacteriota</taxon>
        <taxon>Methanomada group</taxon>
        <taxon>Methanopyri</taxon>
        <taxon>Methanopyrales</taxon>
        <taxon>Methanopyraceae</taxon>
        <taxon>Methanopyrus</taxon>
    </lineage>
</organism>